<keyword evidence="7" id="KW-0998">Cell outer membrane</keyword>
<evidence type="ECO:0000256" key="3">
    <source>
        <dbReference type="ARBA" id="ARBA00022452"/>
    </source>
</evidence>
<keyword evidence="8" id="KW-0175">Coiled coil</keyword>
<dbReference type="InterPro" id="IPR045584">
    <property type="entry name" value="Pilin-like"/>
</dbReference>
<comment type="caution">
    <text evidence="11">The sequence shown here is derived from an EMBL/GenBank/DDBJ whole genome shotgun (WGS) entry which is preliminary data.</text>
</comment>
<evidence type="ECO:0000256" key="6">
    <source>
        <dbReference type="ARBA" id="ARBA00023136"/>
    </source>
</evidence>
<reference evidence="11 12" key="1">
    <citation type="submission" date="2016-10" db="EMBL/GenBank/DDBJ databases">
        <authorList>
            <person name="Varghese N."/>
            <person name="Submissions S."/>
        </authorList>
    </citation>
    <scope>NUCLEOTIDE SEQUENCE [LARGE SCALE GENOMIC DNA]</scope>
    <source>
        <strain evidence="11 12">YR512</strain>
    </source>
</reference>
<evidence type="ECO:0000256" key="2">
    <source>
        <dbReference type="ARBA" id="ARBA00004442"/>
    </source>
</evidence>
<evidence type="ECO:0000256" key="4">
    <source>
        <dbReference type="ARBA" id="ARBA00022692"/>
    </source>
</evidence>
<dbReference type="Gene3D" id="3.30.1300.30">
    <property type="entry name" value="GSPII I/J protein-like"/>
    <property type="match status" value="1"/>
</dbReference>
<protein>
    <submittedName>
        <fullName evidence="11">YadA-like C-terminal region</fullName>
    </submittedName>
</protein>
<keyword evidence="4" id="KW-0812">Transmembrane</keyword>
<feature type="coiled-coil region" evidence="8">
    <location>
        <begin position="71"/>
        <end position="112"/>
    </location>
</feature>
<evidence type="ECO:0000313" key="12">
    <source>
        <dbReference type="Proteomes" id="UP000198841"/>
    </source>
</evidence>
<comment type="subcellular location">
    <subcellularLocation>
        <location evidence="2">Cell outer membrane</location>
    </subcellularLocation>
    <subcellularLocation>
        <location evidence="1">Cell surface</location>
    </subcellularLocation>
</comment>
<accession>A0A1I3YR95</accession>
<name>A0A1I3YR95_9GAMM</name>
<dbReference type="SUPFAM" id="SSF54523">
    <property type="entry name" value="Pili subunits"/>
    <property type="match status" value="1"/>
</dbReference>
<feature type="signal peptide" evidence="9">
    <location>
        <begin position="1"/>
        <end position="22"/>
    </location>
</feature>
<feature type="domain" description="Trimeric autotransporter adhesin YadA-like C-terminal membrane anchor" evidence="10">
    <location>
        <begin position="205"/>
        <end position="259"/>
    </location>
</feature>
<dbReference type="Pfam" id="PF03895">
    <property type="entry name" value="YadA_anchor"/>
    <property type="match status" value="1"/>
</dbReference>
<organism evidence="11 12">
    <name type="scientific">Candidatus Pantoea symbiotica</name>
    <dbReference type="NCBI Taxonomy" id="1884370"/>
    <lineage>
        <taxon>Bacteria</taxon>
        <taxon>Pseudomonadati</taxon>
        <taxon>Pseudomonadota</taxon>
        <taxon>Gammaproteobacteria</taxon>
        <taxon>Enterobacterales</taxon>
        <taxon>Erwiniaceae</taxon>
        <taxon>Pantoea</taxon>
    </lineage>
</organism>
<evidence type="ECO:0000256" key="9">
    <source>
        <dbReference type="SAM" id="SignalP"/>
    </source>
</evidence>
<dbReference type="InterPro" id="IPR005594">
    <property type="entry name" value="YadA_C"/>
</dbReference>
<dbReference type="EMBL" id="FOSD01000006">
    <property type="protein sequence ID" value="SFK34303.1"/>
    <property type="molecule type" value="Genomic_DNA"/>
</dbReference>
<keyword evidence="3" id="KW-1134">Transmembrane beta strand</keyword>
<gene>
    <name evidence="11" type="ORF">SAMN05518863_106185</name>
</gene>
<keyword evidence="12" id="KW-1185">Reference proteome</keyword>
<feature type="chain" id="PRO_5045350709" evidence="9">
    <location>
        <begin position="23"/>
        <end position="259"/>
    </location>
</feature>
<evidence type="ECO:0000313" key="11">
    <source>
        <dbReference type="EMBL" id="SFK34303.1"/>
    </source>
</evidence>
<keyword evidence="5 9" id="KW-0732">Signal</keyword>
<evidence type="ECO:0000259" key="10">
    <source>
        <dbReference type="Pfam" id="PF03895"/>
    </source>
</evidence>
<evidence type="ECO:0000256" key="8">
    <source>
        <dbReference type="SAM" id="Coils"/>
    </source>
</evidence>
<dbReference type="Proteomes" id="UP000198841">
    <property type="component" value="Unassembled WGS sequence"/>
</dbReference>
<keyword evidence="6" id="KW-0472">Membrane</keyword>
<evidence type="ECO:0000256" key="1">
    <source>
        <dbReference type="ARBA" id="ARBA00004241"/>
    </source>
</evidence>
<evidence type="ECO:0000256" key="7">
    <source>
        <dbReference type="ARBA" id="ARBA00023237"/>
    </source>
</evidence>
<dbReference type="RefSeq" id="WP_091003955.1">
    <property type="nucleotide sequence ID" value="NZ_FOSD01000006.1"/>
</dbReference>
<evidence type="ECO:0000256" key="5">
    <source>
        <dbReference type="ARBA" id="ARBA00022729"/>
    </source>
</evidence>
<sequence>MKLNQSLLILTTTIFIFSTAHADVKIFHPGKHKTDVSSMKEDIEHNRDQIFTDGIKLNSLELKVNDQDVKINFNKQQIDEYKEKIKKNKNAIDTNNENIEKQQQLIDNNERNTIINEMKTKENQKGILVNTADIIKNNRKISGANSLILENTTKINQLDFNQQRFETKTEHKFAAMDKRIGYYHHKAMAGVSSAMSMSAIPFVEGKRFSFGFGAGSYGGQGAVSFGSQFRLSEQIRSSAYMSYDSNKSIGVAAGISFGW</sequence>
<proteinExistence type="predicted"/>